<reference evidence="3" key="2">
    <citation type="submission" date="2020-10" db="EMBL/GenBank/DDBJ databases">
        <title>Fervidococcus fontis strain 3639Fd - the first crenarchaeon capable of growth on lipids.</title>
        <authorList>
            <person name="Kochetkova T.V."/>
            <person name="Elcheninov A.G."/>
            <person name="Toschakov S.V."/>
            <person name="Kublanov I.V."/>
        </authorList>
    </citation>
    <scope>NUCLEOTIDE SEQUENCE</scope>
    <source>
        <strain evidence="3">3639Fd</strain>
    </source>
</reference>
<dbReference type="Proteomes" id="UP000652307">
    <property type="component" value="Unassembled WGS sequence"/>
</dbReference>
<keyword evidence="1" id="KW-0472">Membrane</keyword>
<accession>A0A7C2VHQ9</accession>
<organism evidence="2">
    <name type="scientific">Fervidicoccus fontis</name>
    <dbReference type="NCBI Taxonomy" id="683846"/>
    <lineage>
        <taxon>Archaea</taxon>
        <taxon>Thermoproteota</taxon>
        <taxon>Thermoprotei</taxon>
        <taxon>Fervidicoccales</taxon>
        <taxon>Fervidicoccaceae</taxon>
        <taxon>Fervidicoccus</taxon>
    </lineage>
</organism>
<evidence type="ECO:0000313" key="2">
    <source>
        <dbReference type="EMBL" id="HEW63845.1"/>
    </source>
</evidence>
<feature type="transmembrane region" description="Helical" evidence="1">
    <location>
        <begin position="44"/>
        <end position="62"/>
    </location>
</feature>
<dbReference type="EMBL" id="JADEZV010000001">
    <property type="protein sequence ID" value="MBE9390679.1"/>
    <property type="molecule type" value="Genomic_DNA"/>
</dbReference>
<dbReference type="RefSeq" id="WP_014558451.1">
    <property type="nucleotide sequence ID" value="NZ_DSFH01000036.1"/>
</dbReference>
<feature type="transmembrane region" description="Helical" evidence="1">
    <location>
        <begin position="67"/>
        <end position="85"/>
    </location>
</feature>
<feature type="transmembrane region" description="Helical" evidence="1">
    <location>
        <begin position="91"/>
        <end position="108"/>
    </location>
</feature>
<protein>
    <submittedName>
        <fullName evidence="2">Uncharacterized protein</fullName>
    </submittedName>
</protein>
<evidence type="ECO:0000313" key="3">
    <source>
        <dbReference type="EMBL" id="MBE9390679.1"/>
    </source>
</evidence>
<evidence type="ECO:0000256" key="1">
    <source>
        <dbReference type="SAM" id="Phobius"/>
    </source>
</evidence>
<dbReference type="AlphaFoldDB" id="A0A7C2VHQ9"/>
<proteinExistence type="predicted"/>
<name>A0A7C2VHQ9_9CREN</name>
<sequence length="121" mass="13729">MSDSKEGKKTVLKTASLGILSGVILIIIDLYFKNTLLSLKSYELLIGSIIIWMLTFFLKVFFYPTRFVLSFVISGFFLLFVYEVLIGRTEVVYAFLLGSLLGYLHSILKLTTETPSLKDEN</sequence>
<keyword evidence="1" id="KW-1133">Transmembrane helix</keyword>
<keyword evidence="1" id="KW-0812">Transmembrane</keyword>
<dbReference type="GeneID" id="12450425"/>
<dbReference type="Proteomes" id="UP000886076">
    <property type="component" value="Unassembled WGS sequence"/>
</dbReference>
<gene>
    <name evidence="2" type="ORF">ENO39_02140</name>
    <name evidence="3" type="ORF">IOK49_01075</name>
</gene>
<reference evidence="2" key="1">
    <citation type="journal article" date="2020" name="mSystems">
        <title>Genome- and Community-Level Interaction Insights into Carbon Utilization and Element Cycling Functions of Hydrothermarchaeota in Hydrothermal Sediment.</title>
        <authorList>
            <person name="Zhou Z."/>
            <person name="Liu Y."/>
            <person name="Xu W."/>
            <person name="Pan J."/>
            <person name="Luo Z.H."/>
            <person name="Li M."/>
        </authorList>
    </citation>
    <scope>NUCLEOTIDE SEQUENCE [LARGE SCALE GENOMIC DNA]</scope>
    <source>
        <strain evidence="2">SpSt-1261</strain>
    </source>
</reference>
<dbReference type="EMBL" id="DSFH01000036">
    <property type="protein sequence ID" value="HEW63845.1"/>
    <property type="molecule type" value="Genomic_DNA"/>
</dbReference>
<feature type="transmembrane region" description="Helical" evidence="1">
    <location>
        <begin position="12"/>
        <end position="32"/>
    </location>
</feature>
<comment type="caution">
    <text evidence="2">The sequence shown here is derived from an EMBL/GenBank/DDBJ whole genome shotgun (WGS) entry which is preliminary data.</text>
</comment>